<keyword evidence="1" id="KW-1133">Transmembrane helix</keyword>
<dbReference type="Proteomes" id="UP000256329">
    <property type="component" value="Unassembled WGS sequence"/>
</dbReference>
<gene>
    <name evidence="3" type="ORF">DXX99_05275</name>
</gene>
<dbReference type="Pfam" id="PF12836">
    <property type="entry name" value="HHH_3"/>
    <property type="match status" value="1"/>
</dbReference>
<dbReference type="RefSeq" id="WP_115792461.1">
    <property type="nucleotide sequence ID" value="NZ_QSLN01000005.1"/>
</dbReference>
<sequence length="194" mass="20588">MTFGKREYFVALVLGIALLVGLGVKYLFSRPVEVAPAPPAVEREEKVKGAVLVHVAGEVSRPGVYELPAGSRVKDALEKAGLLPTADPHALNLAQVLVDGQKIVVPPKLTGGKEGEVNNPFAPRVPASSGGKVNLNTADETTLQTLPGIGPTLARRIIEYRAKNGPFTSVEDLAKVPGIGPRRLEQLREYVCAP</sequence>
<dbReference type="SUPFAM" id="SSF47781">
    <property type="entry name" value="RuvA domain 2-like"/>
    <property type="match status" value="1"/>
</dbReference>
<dbReference type="InterPro" id="IPR051675">
    <property type="entry name" value="Endo/Exo/Phosphatase_dom_1"/>
</dbReference>
<dbReference type="InterPro" id="IPR003583">
    <property type="entry name" value="Hlx-hairpin-Hlx_DNA-bd_motif"/>
</dbReference>
<dbReference type="AlphaFoldDB" id="A0A3D8P5Q2"/>
<keyword evidence="3" id="KW-0238">DNA-binding</keyword>
<dbReference type="EMBL" id="QSLN01000005">
    <property type="protein sequence ID" value="RDV83400.1"/>
    <property type="molecule type" value="Genomic_DNA"/>
</dbReference>
<organism evidence="3 4">
    <name type="scientific">Ammonifex thiophilus</name>
    <dbReference type="NCBI Taxonomy" id="444093"/>
    <lineage>
        <taxon>Bacteria</taxon>
        <taxon>Bacillati</taxon>
        <taxon>Bacillota</taxon>
        <taxon>Clostridia</taxon>
        <taxon>Thermoanaerobacterales</taxon>
        <taxon>Thermoanaerobacteraceae</taxon>
        <taxon>Ammonifex</taxon>
    </lineage>
</organism>
<dbReference type="GO" id="GO:0015627">
    <property type="term" value="C:type II protein secretion system complex"/>
    <property type="evidence" value="ECO:0007669"/>
    <property type="project" value="TreeGrafter"/>
</dbReference>
<dbReference type="PANTHER" id="PTHR21180">
    <property type="entry name" value="ENDONUCLEASE/EXONUCLEASE/PHOSPHATASE FAMILY DOMAIN-CONTAINING PROTEIN 1"/>
    <property type="match status" value="1"/>
</dbReference>
<name>A0A3D8P5Q2_9THEO</name>
<dbReference type="GO" id="GO:0003677">
    <property type="term" value="F:DNA binding"/>
    <property type="evidence" value="ECO:0007669"/>
    <property type="project" value="UniProtKB-KW"/>
</dbReference>
<comment type="caution">
    <text evidence="3">The sequence shown here is derived from an EMBL/GenBank/DDBJ whole genome shotgun (WGS) entry which is preliminary data.</text>
</comment>
<evidence type="ECO:0000313" key="3">
    <source>
        <dbReference type="EMBL" id="RDV83400.1"/>
    </source>
</evidence>
<dbReference type="Gene3D" id="3.10.560.10">
    <property type="entry name" value="Outer membrane lipoprotein wza domain like"/>
    <property type="match status" value="1"/>
</dbReference>
<keyword evidence="1" id="KW-0812">Transmembrane</keyword>
<evidence type="ECO:0000259" key="2">
    <source>
        <dbReference type="SMART" id="SM00278"/>
    </source>
</evidence>
<proteinExistence type="predicted"/>
<dbReference type="InterPro" id="IPR019554">
    <property type="entry name" value="Soluble_ligand-bd"/>
</dbReference>
<keyword evidence="4" id="KW-1185">Reference proteome</keyword>
<dbReference type="Gene3D" id="1.10.150.320">
    <property type="entry name" value="Photosystem II 12 kDa extrinsic protein"/>
    <property type="match status" value="1"/>
</dbReference>
<evidence type="ECO:0000256" key="1">
    <source>
        <dbReference type="SAM" id="Phobius"/>
    </source>
</evidence>
<protein>
    <submittedName>
        <fullName evidence="3">ComEA family DNA-binding protein</fullName>
    </submittedName>
</protein>
<dbReference type="NCBIfam" id="TIGR00426">
    <property type="entry name" value="competence protein ComEA helix-hairpin-helix repeat region"/>
    <property type="match status" value="1"/>
</dbReference>
<dbReference type="GO" id="GO:0015628">
    <property type="term" value="P:protein secretion by the type II secretion system"/>
    <property type="evidence" value="ECO:0007669"/>
    <property type="project" value="TreeGrafter"/>
</dbReference>
<keyword evidence="1" id="KW-0472">Membrane</keyword>
<feature type="transmembrane region" description="Helical" evidence="1">
    <location>
        <begin position="7"/>
        <end position="28"/>
    </location>
</feature>
<dbReference type="OrthoDB" id="9790239at2"/>
<feature type="domain" description="Helix-hairpin-helix DNA-binding motif class 1" evidence="2">
    <location>
        <begin position="141"/>
        <end position="160"/>
    </location>
</feature>
<feature type="domain" description="Helix-hairpin-helix DNA-binding motif class 1" evidence="2">
    <location>
        <begin position="171"/>
        <end position="190"/>
    </location>
</feature>
<accession>A0A3D8P5Q2</accession>
<dbReference type="InterPro" id="IPR010994">
    <property type="entry name" value="RuvA_2-like"/>
</dbReference>
<dbReference type="InterPro" id="IPR004509">
    <property type="entry name" value="Competence_ComEA_HhH"/>
</dbReference>
<reference evidence="3 4" key="1">
    <citation type="submission" date="2018-08" db="EMBL/GenBank/DDBJ databases">
        <title>Form III RuBisCO-mediated autotrophy in Thermodesulfobium bacteria.</title>
        <authorList>
            <person name="Toshchakov S.V."/>
            <person name="Kublanov I.V."/>
            <person name="Frolov E."/>
            <person name="Bonch-Osmolovskaya E.A."/>
            <person name="Tourova T.P."/>
            <person name="Chernych N.A."/>
            <person name="Lebedinsky A.V."/>
        </authorList>
    </citation>
    <scope>NUCLEOTIDE SEQUENCE [LARGE SCALE GENOMIC DNA]</scope>
    <source>
        <strain evidence="3 4">SR</strain>
    </source>
</reference>
<dbReference type="PANTHER" id="PTHR21180:SF32">
    <property type="entry name" value="ENDONUCLEASE_EXONUCLEASE_PHOSPHATASE FAMILY DOMAIN-CONTAINING PROTEIN 1"/>
    <property type="match status" value="1"/>
</dbReference>
<dbReference type="Pfam" id="PF10531">
    <property type="entry name" value="SLBB"/>
    <property type="match status" value="1"/>
</dbReference>
<dbReference type="SMART" id="SM00278">
    <property type="entry name" value="HhH1"/>
    <property type="match status" value="2"/>
</dbReference>
<evidence type="ECO:0000313" key="4">
    <source>
        <dbReference type="Proteomes" id="UP000256329"/>
    </source>
</evidence>
<dbReference type="GO" id="GO:0006281">
    <property type="term" value="P:DNA repair"/>
    <property type="evidence" value="ECO:0007669"/>
    <property type="project" value="InterPro"/>
</dbReference>